<dbReference type="Gene3D" id="3.40.1610.10">
    <property type="entry name" value="CV3147-like domain"/>
    <property type="match status" value="1"/>
</dbReference>
<feature type="domain" description="S-Me-THD N-terminal" evidence="1">
    <location>
        <begin position="7"/>
        <end position="163"/>
    </location>
</feature>
<proteinExistence type="predicted"/>
<reference evidence="3 4" key="1">
    <citation type="submission" date="2015-06" db="EMBL/GenBank/DDBJ databases">
        <title>New insights into the roles of widespread benthic archaea in carbon and nitrogen cycling.</title>
        <authorList>
            <person name="Lazar C.S."/>
            <person name="Baker B.J."/>
            <person name="Seitz K.W."/>
            <person name="Hyde A.S."/>
            <person name="Dick G.J."/>
            <person name="Hinrichs K.-U."/>
            <person name="Teske A.P."/>
        </authorList>
    </citation>
    <scope>NUCLEOTIDE SEQUENCE [LARGE SCALE GENOMIC DNA]</scope>
    <source>
        <strain evidence="3">DG-45</strain>
    </source>
</reference>
<evidence type="ECO:0000259" key="1">
    <source>
        <dbReference type="Pfam" id="PF06032"/>
    </source>
</evidence>
<evidence type="ECO:0000313" key="4">
    <source>
        <dbReference type="Proteomes" id="UP000037210"/>
    </source>
</evidence>
<dbReference type="InterPro" id="IPR010318">
    <property type="entry name" value="S-Me-THD_N"/>
</dbReference>
<sequence length="360" mass="39139">MWELDRQDVEDLATGAAILGTGGGGDPYLGKLMALSVLEKGMKIEVIDPEEVPDDALVIPSAAMGTPTVLIEKISKGTEVVEAFERLEKYFGQEVFATMPLESGGVNSVNPLTVGARCGLPIVDTDGMGRAFPELQMTTFNIYGVPCCPMTLVDEKGNVVLLDAIDNVWAEKLARVITIRYGGTAWISLYPMYGRDVKRGGIPNTLTLARDIGRSIREARAAKSDPIDAVLGITGGFRLFEGKIVDVERKTVAGFARGEARIEGLGDDSGSEMVVQFQNENLVAIKDGDIVCSVPDLISILDADTGLPITTEYLRYGYRVIAIGMPIHEKWRTPEGLKVVGPRYFGYDIDYVPIEERMRG</sequence>
<feature type="domain" description="S-Me-THD-like C-terminal" evidence="2">
    <location>
        <begin position="166"/>
        <end position="354"/>
    </location>
</feature>
<dbReference type="EMBL" id="LFWZ01000074">
    <property type="protein sequence ID" value="KON29080.1"/>
    <property type="molecule type" value="Genomic_DNA"/>
</dbReference>
<organism evidence="3 4">
    <name type="scientific">miscellaneous Crenarchaeota group-15 archaeon DG-45</name>
    <dbReference type="NCBI Taxonomy" id="1685127"/>
    <lineage>
        <taxon>Archaea</taxon>
        <taxon>Candidatus Bathyarchaeota</taxon>
        <taxon>MCG-15</taxon>
    </lineage>
</organism>
<dbReference type="PATRIC" id="fig|1685127.3.peg.542"/>
<accession>A0A0M0BL35</accession>
<name>A0A0M0BL35_9ARCH</name>
<dbReference type="InterPro" id="IPR024071">
    <property type="entry name" value="S-Me-THD_C_sf"/>
</dbReference>
<comment type="caution">
    <text evidence="3">The sequence shown here is derived from an EMBL/GenBank/DDBJ whole genome shotgun (WGS) entry which is preliminary data.</text>
</comment>
<dbReference type="Pfam" id="PF06032">
    <property type="entry name" value="S-Me-THD_N"/>
    <property type="match status" value="1"/>
</dbReference>
<dbReference type="AlphaFoldDB" id="A0A0M0BL35"/>
<evidence type="ECO:0008006" key="5">
    <source>
        <dbReference type="Google" id="ProtNLM"/>
    </source>
</evidence>
<evidence type="ECO:0000259" key="2">
    <source>
        <dbReference type="Pfam" id="PF20906"/>
    </source>
</evidence>
<dbReference type="InterPro" id="IPR027479">
    <property type="entry name" value="S-Me-THD_N_sf"/>
</dbReference>
<dbReference type="Proteomes" id="UP000037210">
    <property type="component" value="Unassembled WGS sequence"/>
</dbReference>
<gene>
    <name evidence="3" type="ORF">AC482_07220</name>
</gene>
<dbReference type="Pfam" id="PF20906">
    <property type="entry name" value="S-Me-THD_C"/>
    <property type="match status" value="1"/>
</dbReference>
<protein>
    <recommendedName>
        <fullName evidence="5">Hydantoinase</fullName>
    </recommendedName>
</protein>
<dbReference type="SUPFAM" id="SSF160991">
    <property type="entry name" value="CV3147-like"/>
    <property type="match status" value="1"/>
</dbReference>
<dbReference type="InterPro" id="IPR048350">
    <property type="entry name" value="S-Me-THD-like_C"/>
</dbReference>
<dbReference type="Gene3D" id="2.40.390.10">
    <property type="entry name" value="CV3147-like"/>
    <property type="match status" value="1"/>
</dbReference>
<evidence type="ECO:0000313" key="3">
    <source>
        <dbReference type="EMBL" id="KON29080.1"/>
    </source>
</evidence>